<dbReference type="InterPro" id="IPR000544">
    <property type="entry name" value="Octanoyltransferase"/>
</dbReference>
<dbReference type="AlphaFoldDB" id="A0A7U7G5X8"/>
<dbReference type="GO" id="GO:0033819">
    <property type="term" value="F:lipoyl(octanoyl) transferase activity"/>
    <property type="evidence" value="ECO:0007669"/>
    <property type="project" value="UniProtKB-EC"/>
</dbReference>
<feature type="binding site" evidence="5 8">
    <location>
        <begin position="77"/>
        <end position="84"/>
    </location>
    <ligand>
        <name>substrate</name>
    </ligand>
</feature>
<feature type="binding site" evidence="5 8">
    <location>
        <begin position="168"/>
        <end position="170"/>
    </location>
    <ligand>
        <name>substrate</name>
    </ligand>
</feature>
<organism evidence="11 12">
    <name type="scientific">Parasaccharibacter apium</name>
    <dbReference type="NCBI Taxonomy" id="1510841"/>
    <lineage>
        <taxon>Bacteria</taxon>
        <taxon>Pseudomonadati</taxon>
        <taxon>Pseudomonadota</taxon>
        <taxon>Alphaproteobacteria</taxon>
        <taxon>Acetobacterales</taxon>
        <taxon>Acetobacteraceae</taxon>
        <taxon>Parasaccharibacter</taxon>
    </lineage>
</organism>
<proteinExistence type="inferred from homology"/>
<dbReference type="InterPro" id="IPR045864">
    <property type="entry name" value="aa-tRNA-synth_II/BPL/LPL"/>
</dbReference>
<feature type="site" description="Lowers pKa of active site Cys" evidence="5 9">
    <location>
        <position position="152"/>
    </location>
</feature>
<dbReference type="InterPro" id="IPR004143">
    <property type="entry name" value="BPL_LPL_catalytic"/>
</dbReference>
<comment type="function">
    <text evidence="4 5 6">Catalyzes the transfer of endogenously produced octanoic acid from octanoyl-acyl-carrier-protein onto the lipoyl domains of lipoate-dependent enzymes. Lipoyl-ACP can also act as a substrate although octanoyl-ACP is likely to be the physiological substrate.</text>
</comment>
<gene>
    <name evidence="5" type="primary">lipB</name>
    <name evidence="11" type="ORF">SACS_0975</name>
</gene>
<keyword evidence="3 5" id="KW-0012">Acyltransferase</keyword>
<evidence type="ECO:0000256" key="2">
    <source>
        <dbReference type="ARBA" id="ARBA00022679"/>
    </source>
</evidence>
<dbReference type="Proteomes" id="UP000027590">
    <property type="component" value="Unassembled WGS sequence"/>
</dbReference>
<feature type="active site" description="Acyl-thioester intermediate" evidence="5 7">
    <location>
        <position position="186"/>
    </location>
</feature>
<dbReference type="PROSITE" id="PS01313">
    <property type="entry name" value="LIPB"/>
    <property type="match status" value="1"/>
</dbReference>
<name>A0A7U7G5X8_9PROT</name>
<dbReference type="HAMAP" id="MF_00013">
    <property type="entry name" value="LipB"/>
    <property type="match status" value="1"/>
</dbReference>
<evidence type="ECO:0000256" key="3">
    <source>
        <dbReference type="ARBA" id="ARBA00023315"/>
    </source>
</evidence>
<dbReference type="SUPFAM" id="SSF55681">
    <property type="entry name" value="Class II aaRS and biotin synthetases"/>
    <property type="match status" value="1"/>
</dbReference>
<dbReference type="NCBIfam" id="TIGR00214">
    <property type="entry name" value="lipB"/>
    <property type="match status" value="1"/>
</dbReference>
<evidence type="ECO:0000313" key="11">
    <source>
        <dbReference type="EMBL" id="CDG33713.1"/>
    </source>
</evidence>
<evidence type="ECO:0000256" key="6">
    <source>
        <dbReference type="PIRNR" id="PIRNR016262"/>
    </source>
</evidence>
<dbReference type="Pfam" id="PF21948">
    <property type="entry name" value="LplA-B_cat"/>
    <property type="match status" value="1"/>
</dbReference>
<dbReference type="EC" id="2.3.1.181" evidence="5 6"/>
<dbReference type="Gene3D" id="3.30.930.10">
    <property type="entry name" value="Bira Bifunctional Protein, Domain 2"/>
    <property type="match status" value="1"/>
</dbReference>
<dbReference type="PROSITE" id="PS51733">
    <property type="entry name" value="BPL_LPL_CATALYTIC"/>
    <property type="match status" value="1"/>
</dbReference>
<evidence type="ECO:0000313" key="12">
    <source>
        <dbReference type="Proteomes" id="UP000027590"/>
    </source>
</evidence>
<dbReference type="PANTHER" id="PTHR10993:SF7">
    <property type="entry name" value="LIPOYLTRANSFERASE 2, MITOCHONDRIAL-RELATED"/>
    <property type="match status" value="1"/>
</dbReference>
<dbReference type="InterPro" id="IPR020605">
    <property type="entry name" value="Octanoyltransferase_CS"/>
</dbReference>
<dbReference type="EMBL" id="CBLY010000006">
    <property type="protein sequence ID" value="CDG33713.1"/>
    <property type="molecule type" value="Genomic_DNA"/>
</dbReference>
<evidence type="ECO:0000256" key="4">
    <source>
        <dbReference type="ARBA" id="ARBA00024732"/>
    </source>
</evidence>
<comment type="caution">
    <text evidence="11">The sequence shown here is derived from an EMBL/GenBank/DDBJ whole genome shotgun (WGS) entry which is preliminary data.</text>
</comment>
<keyword evidence="2 5" id="KW-0808">Transferase</keyword>
<sequence>MVMTRFYKEIIWQADKKTCPYPEALSFMRQQVEAIHHQQAPQRIWLTEHPPLYTAGTSARAEDLINSQGYPTFEAGRGGQWTYHGPGQRIAYVMLDLTQPHGPLPARDIRAFVQLLERWLIMSLQELGIDAFTREGRIGVWCFDRESGLETKIAALGIRVTRWVSWHGISLNVSPRLSDFDGIIPCGIRDYGVTSLQRFNPALQMEDADRALLKSWTALFGPVIHPAATPAD</sequence>
<dbReference type="GO" id="GO:0005737">
    <property type="term" value="C:cytoplasm"/>
    <property type="evidence" value="ECO:0007669"/>
    <property type="project" value="UniProtKB-SubCell"/>
</dbReference>
<evidence type="ECO:0000259" key="10">
    <source>
        <dbReference type="PROSITE" id="PS51733"/>
    </source>
</evidence>
<comment type="subcellular location">
    <subcellularLocation>
        <location evidence="5">Cytoplasm</location>
    </subcellularLocation>
</comment>
<dbReference type="NCBIfam" id="NF010921">
    <property type="entry name" value="PRK14341.1"/>
    <property type="match status" value="1"/>
</dbReference>
<comment type="pathway">
    <text evidence="1 5 6">Protein modification; protein lipoylation via endogenous pathway; protein N(6)-(lipoyl)lysine from octanoyl-[acyl-carrier-protein]: step 1/2.</text>
</comment>
<dbReference type="GO" id="GO:0009249">
    <property type="term" value="P:protein lipoylation"/>
    <property type="evidence" value="ECO:0007669"/>
    <property type="project" value="InterPro"/>
</dbReference>
<dbReference type="UniPathway" id="UPA00538">
    <property type="reaction ID" value="UER00592"/>
</dbReference>
<comment type="similarity">
    <text evidence="5 6">Belongs to the LipB family.</text>
</comment>
<accession>A0A7U7G5X8</accession>
<comment type="miscellaneous">
    <text evidence="5">In the reaction, the free carboxyl group of octanoic acid is attached via an amide linkage to the epsilon-amino group of a specific lysine residue of lipoyl domains of lipoate-dependent enzymes.</text>
</comment>
<dbReference type="PIRSF" id="PIRSF016262">
    <property type="entry name" value="LPLase"/>
    <property type="match status" value="1"/>
</dbReference>
<reference evidence="11 12" key="2">
    <citation type="journal article" date="2014" name="PLoS ONE">
        <title>Evolution of mitochondria reconstructed from the energy metabolism of living bacteria.</title>
        <authorList>
            <person name="Degli Esposti M."/>
            <person name="Chouaia B."/>
            <person name="Comandatore F."/>
            <person name="Crotti E."/>
            <person name="Sassera D."/>
            <person name="Lievens P.M."/>
            <person name="Daffonchio D."/>
            <person name="Bandi C."/>
        </authorList>
    </citation>
    <scope>NUCLEOTIDE SEQUENCE [LARGE SCALE GENOMIC DNA]</scope>
    <source>
        <strain evidence="12">AM169</strain>
    </source>
</reference>
<protein>
    <recommendedName>
        <fullName evidence="5 6">Octanoyltransferase</fullName>
        <ecNumber evidence="5 6">2.3.1.181</ecNumber>
    </recommendedName>
    <alternativeName>
        <fullName evidence="5">Lipoate-protein ligase B</fullName>
    </alternativeName>
    <alternativeName>
        <fullName evidence="5">Lipoyl/octanoyl transferase</fullName>
    </alternativeName>
    <alternativeName>
        <fullName evidence="5">Octanoyl-[acyl-carrier-protein]-protein N-octanoyltransferase</fullName>
    </alternativeName>
</protein>
<evidence type="ECO:0000256" key="1">
    <source>
        <dbReference type="ARBA" id="ARBA00004821"/>
    </source>
</evidence>
<feature type="binding site" evidence="5 8">
    <location>
        <begin position="155"/>
        <end position="157"/>
    </location>
    <ligand>
        <name>substrate</name>
    </ligand>
</feature>
<dbReference type="CDD" id="cd16444">
    <property type="entry name" value="LipB"/>
    <property type="match status" value="1"/>
</dbReference>
<evidence type="ECO:0000256" key="5">
    <source>
        <dbReference type="HAMAP-Rule" id="MF_00013"/>
    </source>
</evidence>
<reference evidence="11 12" key="1">
    <citation type="journal article" date="2014" name="Genome Biol. Evol.">
        <title>Acetic acid bacteria genomes reveal functional traits for adaptation to life in insect guts.</title>
        <authorList>
            <person name="Chouaia B."/>
            <person name="Gaiarsa S."/>
            <person name="Crotti E."/>
            <person name="Comandatore F."/>
            <person name="Degli Esposti M."/>
            <person name="Ricci I."/>
            <person name="Alma A."/>
            <person name="Favia G."/>
            <person name="Bandi C."/>
            <person name="Daffonchio D."/>
        </authorList>
    </citation>
    <scope>NUCLEOTIDE SEQUENCE [LARGE SCALE GENOMIC DNA]</scope>
    <source>
        <strain evidence="12">AM169</strain>
    </source>
</reference>
<feature type="domain" description="BPL/LPL catalytic" evidence="10">
    <location>
        <begin position="38"/>
        <end position="224"/>
    </location>
</feature>
<comment type="catalytic activity">
    <reaction evidence="5 6">
        <text>octanoyl-[ACP] + L-lysyl-[protein] = N(6)-octanoyl-L-lysyl-[protein] + holo-[ACP] + H(+)</text>
        <dbReference type="Rhea" id="RHEA:17665"/>
        <dbReference type="Rhea" id="RHEA-COMP:9636"/>
        <dbReference type="Rhea" id="RHEA-COMP:9685"/>
        <dbReference type="Rhea" id="RHEA-COMP:9752"/>
        <dbReference type="Rhea" id="RHEA-COMP:9928"/>
        <dbReference type="ChEBI" id="CHEBI:15378"/>
        <dbReference type="ChEBI" id="CHEBI:29969"/>
        <dbReference type="ChEBI" id="CHEBI:64479"/>
        <dbReference type="ChEBI" id="CHEBI:78463"/>
        <dbReference type="ChEBI" id="CHEBI:78809"/>
        <dbReference type="EC" id="2.3.1.181"/>
    </reaction>
</comment>
<evidence type="ECO:0000256" key="8">
    <source>
        <dbReference type="PIRSR" id="PIRSR016262-2"/>
    </source>
</evidence>
<evidence type="ECO:0000256" key="7">
    <source>
        <dbReference type="PIRSR" id="PIRSR016262-1"/>
    </source>
</evidence>
<keyword evidence="5" id="KW-0963">Cytoplasm</keyword>
<dbReference type="PANTHER" id="PTHR10993">
    <property type="entry name" value="OCTANOYLTRANSFERASE"/>
    <property type="match status" value="1"/>
</dbReference>
<evidence type="ECO:0000256" key="9">
    <source>
        <dbReference type="PIRSR" id="PIRSR016262-3"/>
    </source>
</evidence>
<dbReference type="NCBIfam" id="NF010925">
    <property type="entry name" value="PRK14345.1"/>
    <property type="match status" value="1"/>
</dbReference>